<comment type="subcellular location">
    <subcellularLocation>
        <location evidence="1">Membrane</location>
        <topology evidence="1">Multi-pass membrane protein</topology>
    </subcellularLocation>
</comment>
<keyword evidence="9" id="KW-1185">Reference proteome</keyword>
<feature type="compositionally biased region" description="Low complexity" evidence="6">
    <location>
        <begin position="86"/>
        <end position="101"/>
    </location>
</feature>
<dbReference type="EMBL" id="RWGY01000004">
    <property type="protein sequence ID" value="TVU46917.1"/>
    <property type="molecule type" value="Genomic_DNA"/>
</dbReference>
<accession>A0A5J9WGD3</accession>
<evidence type="ECO:0000256" key="2">
    <source>
        <dbReference type="ARBA" id="ARBA00022448"/>
    </source>
</evidence>
<evidence type="ECO:0000256" key="6">
    <source>
        <dbReference type="SAM" id="MobiDB-lite"/>
    </source>
</evidence>
<feature type="compositionally biased region" description="Basic and acidic residues" evidence="6">
    <location>
        <begin position="10"/>
        <end position="31"/>
    </location>
</feature>
<comment type="caution">
    <text evidence="8">The sequence shown here is derived from an EMBL/GenBank/DDBJ whole genome shotgun (WGS) entry which is preliminary data.</text>
</comment>
<dbReference type="GO" id="GO:0015189">
    <property type="term" value="F:L-lysine transmembrane transporter activity"/>
    <property type="evidence" value="ECO:0007669"/>
    <property type="project" value="TreeGrafter"/>
</dbReference>
<gene>
    <name evidence="8" type="ORF">EJB05_06490</name>
</gene>
<evidence type="ECO:0000256" key="5">
    <source>
        <dbReference type="ARBA" id="ARBA00023136"/>
    </source>
</evidence>
<reference evidence="8 9" key="1">
    <citation type="journal article" date="2019" name="Sci. Rep.">
        <title>A high-quality genome of Eragrostis curvula grass provides insights into Poaceae evolution and supports new strategies to enhance forage quality.</title>
        <authorList>
            <person name="Carballo J."/>
            <person name="Santos B.A.C.M."/>
            <person name="Zappacosta D."/>
            <person name="Garbus I."/>
            <person name="Selva J.P."/>
            <person name="Gallo C.A."/>
            <person name="Diaz A."/>
            <person name="Albertini E."/>
            <person name="Caccamo M."/>
            <person name="Echenique V."/>
        </authorList>
    </citation>
    <scope>NUCLEOTIDE SEQUENCE [LARGE SCALE GENOMIC DNA]</scope>
    <source>
        <strain evidence="9">cv. Victoria</strain>
        <tissue evidence="8">Leaf</tissue>
    </source>
</reference>
<sequence>MRVAGTLDELGVREGERGSERERERGGARGEGEEEELALQRVELPGKLAGEGVRKRERERERKRESAQRREEGGPRARFMDSGSVAATEARSGKAAGAAEAGRGGRGRRVAARHAETTTDRAGPPVGDSERRRQGRADVGPDWAKTGRRGWERKERRGWAEWCIGQVQAMGGNDIVLPAGVMPWDVQVPEAPWDNDPVDRTVRQSLWSQVVFQSTVSIATLGLYPLPIFFRVTTARRSFVPGPFHLERYGVAVGWVAIGWVALVTVLFSLPVAYPVVKENFNYAPVAVGGVLLLSVGTWVLHARFWFPGPVTNVDM</sequence>
<evidence type="ECO:0000256" key="3">
    <source>
        <dbReference type="ARBA" id="ARBA00022692"/>
    </source>
</evidence>
<evidence type="ECO:0000313" key="8">
    <source>
        <dbReference type="EMBL" id="TVU46917.1"/>
    </source>
</evidence>
<feature type="transmembrane region" description="Helical" evidence="7">
    <location>
        <begin position="252"/>
        <end position="274"/>
    </location>
</feature>
<evidence type="ECO:0000256" key="4">
    <source>
        <dbReference type="ARBA" id="ARBA00022989"/>
    </source>
</evidence>
<keyword evidence="2" id="KW-0813">Transport</keyword>
<feature type="non-terminal residue" evidence="8">
    <location>
        <position position="1"/>
    </location>
</feature>
<evidence type="ECO:0000256" key="7">
    <source>
        <dbReference type="SAM" id="Phobius"/>
    </source>
</evidence>
<dbReference type="GO" id="GO:0015180">
    <property type="term" value="F:L-alanine transmembrane transporter activity"/>
    <property type="evidence" value="ECO:0007669"/>
    <property type="project" value="TreeGrafter"/>
</dbReference>
<feature type="compositionally biased region" description="Basic and acidic residues" evidence="6">
    <location>
        <begin position="52"/>
        <end position="79"/>
    </location>
</feature>
<protein>
    <submittedName>
        <fullName evidence="8">Uncharacterized protein</fullName>
    </submittedName>
</protein>
<dbReference type="PANTHER" id="PTHR45649">
    <property type="entry name" value="AMINO-ACID PERMEASE BAT1"/>
    <property type="match status" value="1"/>
</dbReference>
<keyword evidence="3 7" id="KW-0812">Transmembrane</keyword>
<feature type="transmembrane region" description="Helical" evidence="7">
    <location>
        <begin position="210"/>
        <end position="232"/>
    </location>
</feature>
<proteinExistence type="predicted"/>
<dbReference type="PANTHER" id="PTHR45649:SF18">
    <property type="entry name" value="OS01G0945100 PROTEIN"/>
    <property type="match status" value="1"/>
</dbReference>
<dbReference type="GO" id="GO:0005313">
    <property type="term" value="F:L-glutamate transmembrane transporter activity"/>
    <property type="evidence" value="ECO:0007669"/>
    <property type="project" value="TreeGrafter"/>
</dbReference>
<dbReference type="Proteomes" id="UP000324897">
    <property type="component" value="Chromosome 5"/>
</dbReference>
<dbReference type="Gramene" id="TVU46917">
    <property type="protein sequence ID" value="TVU46917"/>
    <property type="gene ID" value="EJB05_06490"/>
</dbReference>
<dbReference type="AlphaFoldDB" id="A0A5J9WGD3"/>
<dbReference type="GO" id="GO:0015185">
    <property type="term" value="F:gamma-aminobutyric acid transmembrane transporter activity"/>
    <property type="evidence" value="ECO:0007669"/>
    <property type="project" value="TreeGrafter"/>
</dbReference>
<evidence type="ECO:0000313" key="9">
    <source>
        <dbReference type="Proteomes" id="UP000324897"/>
    </source>
</evidence>
<dbReference type="GO" id="GO:0016020">
    <property type="term" value="C:membrane"/>
    <property type="evidence" value="ECO:0007669"/>
    <property type="project" value="UniProtKB-SubCell"/>
</dbReference>
<name>A0A5J9WGD3_9POAL</name>
<organism evidence="8 9">
    <name type="scientific">Eragrostis curvula</name>
    <name type="common">weeping love grass</name>
    <dbReference type="NCBI Taxonomy" id="38414"/>
    <lineage>
        <taxon>Eukaryota</taxon>
        <taxon>Viridiplantae</taxon>
        <taxon>Streptophyta</taxon>
        <taxon>Embryophyta</taxon>
        <taxon>Tracheophyta</taxon>
        <taxon>Spermatophyta</taxon>
        <taxon>Magnoliopsida</taxon>
        <taxon>Liliopsida</taxon>
        <taxon>Poales</taxon>
        <taxon>Poaceae</taxon>
        <taxon>PACMAD clade</taxon>
        <taxon>Chloridoideae</taxon>
        <taxon>Eragrostideae</taxon>
        <taxon>Eragrostidinae</taxon>
        <taxon>Eragrostis</taxon>
    </lineage>
</organism>
<keyword evidence="5 7" id="KW-0472">Membrane</keyword>
<feature type="transmembrane region" description="Helical" evidence="7">
    <location>
        <begin position="286"/>
        <end position="307"/>
    </location>
</feature>
<evidence type="ECO:0000256" key="1">
    <source>
        <dbReference type="ARBA" id="ARBA00004141"/>
    </source>
</evidence>
<keyword evidence="4 7" id="KW-1133">Transmembrane helix</keyword>
<feature type="region of interest" description="Disordered" evidence="6">
    <location>
        <begin position="1"/>
        <end position="150"/>
    </location>
</feature>